<dbReference type="AlphaFoldDB" id="A0A4Z2E743"/>
<name>A0A4Z2E743_9TELE</name>
<evidence type="ECO:0000313" key="2">
    <source>
        <dbReference type="EMBL" id="TNN24571.1"/>
    </source>
</evidence>
<proteinExistence type="predicted"/>
<feature type="compositionally biased region" description="Pro residues" evidence="1">
    <location>
        <begin position="62"/>
        <end position="89"/>
    </location>
</feature>
<protein>
    <submittedName>
        <fullName evidence="2">Uncharacterized protein</fullName>
    </submittedName>
</protein>
<feature type="compositionally biased region" description="Pro residues" evidence="1">
    <location>
        <begin position="40"/>
        <end position="52"/>
    </location>
</feature>
<evidence type="ECO:0000313" key="3">
    <source>
        <dbReference type="Proteomes" id="UP000314294"/>
    </source>
</evidence>
<accession>A0A4Z2E743</accession>
<comment type="caution">
    <text evidence="2">The sequence shown here is derived from an EMBL/GenBank/DDBJ whole genome shotgun (WGS) entry which is preliminary data.</text>
</comment>
<gene>
    <name evidence="2" type="ORF">EYF80_065303</name>
</gene>
<dbReference type="Proteomes" id="UP000314294">
    <property type="component" value="Unassembled WGS sequence"/>
</dbReference>
<sequence length="146" mass="16032">MRQEQAEENRRFLEFLQDPPVLRAPPEPQESSEPRTTEPQDPPALPTTPVPRDPSAEGRPWFPVPLPRSVPAPRPTEPPPSKPGSPEAPSPEAGSTEPPHPEPGPPDPPEQGSRLGRMEPRPKRSGGDMWQLSPIRPLVLLDLSPD</sequence>
<evidence type="ECO:0000256" key="1">
    <source>
        <dbReference type="SAM" id="MobiDB-lite"/>
    </source>
</evidence>
<reference evidence="2 3" key="1">
    <citation type="submission" date="2019-03" db="EMBL/GenBank/DDBJ databases">
        <title>First draft genome of Liparis tanakae, snailfish: a comprehensive survey of snailfish specific genes.</title>
        <authorList>
            <person name="Kim W."/>
            <person name="Song I."/>
            <person name="Jeong J.-H."/>
            <person name="Kim D."/>
            <person name="Kim S."/>
            <person name="Ryu S."/>
            <person name="Song J.Y."/>
            <person name="Lee S.K."/>
        </authorList>
    </citation>
    <scope>NUCLEOTIDE SEQUENCE [LARGE SCALE GENOMIC DNA]</scope>
    <source>
        <tissue evidence="2">Muscle</tissue>
    </source>
</reference>
<feature type="region of interest" description="Disordered" evidence="1">
    <location>
        <begin position="1"/>
        <end position="146"/>
    </location>
</feature>
<dbReference type="EMBL" id="SRLO01014970">
    <property type="protein sequence ID" value="TNN24571.1"/>
    <property type="molecule type" value="Genomic_DNA"/>
</dbReference>
<feature type="compositionally biased region" description="Basic and acidic residues" evidence="1">
    <location>
        <begin position="116"/>
        <end position="126"/>
    </location>
</feature>
<feature type="compositionally biased region" description="Basic and acidic residues" evidence="1">
    <location>
        <begin position="1"/>
        <end position="13"/>
    </location>
</feature>
<keyword evidence="3" id="KW-1185">Reference proteome</keyword>
<organism evidence="2 3">
    <name type="scientific">Liparis tanakae</name>
    <name type="common">Tanaka's snailfish</name>
    <dbReference type="NCBI Taxonomy" id="230148"/>
    <lineage>
        <taxon>Eukaryota</taxon>
        <taxon>Metazoa</taxon>
        <taxon>Chordata</taxon>
        <taxon>Craniata</taxon>
        <taxon>Vertebrata</taxon>
        <taxon>Euteleostomi</taxon>
        <taxon>Actinopterygii</taxon>
        <taxon>Neopterygii</taxon>
        <taxon>Teleostei</taxon>
        <taxon>Neoteleostei</taxon>
        <taxon>Acanthomorphata</taxon>
        <taxon>Eupercaria</taxon>
        <taxon>Perciformes</taxon>
        <taxon>Cottioidei</taxon>
        <taxon>Cottales</taxon>
        <taxon>Liparidae</taxon>
        <taxon>Liparis</taxon>
    </lineage>
</organism>